<accession>A0A833P066</accession>
<dbReference type="Pfam" id="PF04977">
    <property type="entry name" value="DivIC"/>
    <property type="match status" value="1"/>
</dbReference>
<proteinExistence type="predicted"/>
<dbReference type="EMBL" id="WPAF01000007">
    <property type="protein sequence ID" value="KAF0134581.1"/>
    <property type="molecule type" value="Genomic_DNA"/>
</dbReference>
<gene>
    <name evidence="1" type="ORF">FD145_599</name>
</gene>
<dbReference type="Proteomes" id="UP000488506">
    <property type="component" value="Unassembled WGS sequence"/>
</dbReference>
<evidence type="ECO:0008006" key="3">
    <source>
        <dbReference type="Google" id="ProtNLM"/>
    </source>
</evidence>
<dbReference type="AlphaFoldDB" id="A0A833P066"/>
<reference evidence="1 2" key="1">
    <citation type="submission" date="2019-12" db="EMBL/GenBank/DDBJ databases">
        <authorList>
            <person name="Wolfe R."/>
            <person name="Danczak R."/>
            <person name="Wilkins M."/>
        </authorList>
    </citation>
    <scope>NUCLEOTIDE SEQUENCE [LARGE SCALE GENOMIC DNA]</scope>
    <source>
        <strain evidence="1">X2_MaxBin.013</strain>
    </source>
</reference>
<comment type="caution">
    <text evidence="1">The sequence shown here is derived from an EMBL/GenBank/DDBJ whole genome shotgun (WGS) entry which is preliminary data.</text>
</comment>
<evidence type="ECO:0000313" key="2">
    <source>
        <dbReference type="Proteomes" id="UP000488506"/>
    </source>
</evidence>
<name>A0A833P066_UNCSA</name>
<dbReference type="InterPro" id="IPR007060">
    <property type="entry name" value="FtsL/DivIC"/>
</dbReference>
<sequence>MKINLYGVLFAFIILYLVFQIREDVLRYNGLVSGCRKLEAVIKETVLKNQSLKSRIASLDDGQFIECLARERLIYVKKGEKAFKICRLKSDKM</sequence>
<organism evidence="1 2">
    <name type="scientific">Candidatus Saganbacteria bacterium</name>
    <dbReference type="NCBI Taxonomy" id="2575572"/>
    <lineage>
        <taxon>Bacteria</taxon>
        <taxon>Bacillati</taxon>
        <taxon>Saganbacteria</taxon>
    </lineage>
</organism>
<evidence type="ECO:0000313" key="1">
    <source>
        <dbReference type="EMBL" id="KAF0134581.1"/>
    </source>
</evidence>
<protein>
    <recommendedName>
        <fullName evidence="3">Septum formation initiator family protein</fullName>
    </recommendedName>
</protein>